<reference evidence="2" key="1">
    <citation type="submission" date="2020-07" db="EMBL/GenBank/DDBJ databases">
        <title>Multicomponent nature underlies the extraordinary mechanical properties of spider dragline silk.</title>
        <authorList>
            <person name="Kono N."/>
            <person name="Nakamura H."/>
            <person name="Mori M."/>
            <person name="Yoshida Y."/>
            <person name="Ohtoshi R."/>
            <person name="Malay A.D."/>
            <person name="Moran D.A.P."/>
            <person name="Tomita M."/>
            <person name="Numata K."/>
            <person name="Arakawa K."/>
        </authorList>
    </citation>
    <scope>NUCLEOTIDE SEQUENCE</scope>
</reference>
<keyword evidence="3" id="KW-1185">Reference proteome</keyword>
<comment type="caution">
    <text evidence="2">The sequence shown here is derived from an EMBL/GenBank/DDBJ whole genome shotgun (WGS) entry which is preliminary data.</text>
</comment>
<dbReference type="EMBL" id="BMAO01017966">
    <property type="protein sequence ID" value="GFR19659.1"/>
    <property type="molecule type" value="Genomic_DNA"/>
</dbReference>
<sequence length="135" mass="15348">MSRVFVEGESVDGADIVGENKKDEQKPNKKTGGVGGKRVSSNNNCCYTMRRNFSNLSALSVLPIHLIRTKKKGKKMIEGKEMQVKDAFCIGKKKRNRKKERQSDQSWRLKREMLQEIITIASQKESSVLRFGNAE</sequence>
<feature type="region of interest" description="Disordered" evidence="1">
    <location>
        <begin position="15"/>
        <end position="41"/>
    </location>
</feature>
<accession>A0A8X6LTR6</accession>
<evidence type="ECO:0000313" key="3">
    <source>
        <dbReference type="Proteomes" id="UP000887116"/>
    </source>
</evidence>
<dbReference type="AlphaFoldDB" id="A0A8X6LTR6"/>
<evidence type="ECO:0000256" key="1">
    <source>
        <dbReference type="SAM" id="MobiDB-lite"/>
    </source>
</evidence>
<protein>
    <submittedName>
        <fullName evidence="2">Uncharacterized protein</fullName>
    </submittedName>
</protein>
<evidence type="ECO:0000313" key="2">
    <source>
        <dbReference type="EMBL" id="GFR19659.1"/>
    </source>
</evidence>
<proteinExistence type="predicted"/>
<name>A0A8X6LTR6_TRICU</name>
<organism evidence="2 3">
    <name type="scientific">Trichonephila clavata</name>
    <name type="common">Joro spider</name>
    <name type="synonym">Nephila clavata</name>
    <dbReference type="NCBI Taxonomy" id="2740835"/>
    <lineage>
        <taxon>Eukaryota</taxon>
        <taxon>Metazoa</taxon>
        <taxon>Ecdysozoa</taxon>
        <taxon>Arthropoda</taxon>
        <taxon>Chelicerata</taxon>
        <taxon>Arachnida</taxon>
        <taxon>Araneae</taxon>
        <taxon>Araneomorphae</taxon>
        <taxon>Entelegynae</taxon>
        <taxon>Araneoidea</taxon>
        <taxon>Nephilidae</taxon>
        <taxon>Trichonephila</taxon>
    </lineage>
</organism>
<dbReference type="OrthoDB" id="10323553at2759"/>
<gene>
    <name evidence="2" type="ORF">TNCT_636801</name>
</gene>
<dbReference type="Proteomes" id="UP000887116">
    <property type="component" value="Unassembled WGS sequence"/>
</dbReference>
<feature type="compositionally biased region" description="Basic and acidic residues" evidence="1">
    <location>
        <begin position="18"/>
        <end position="27"/>
    </location>
</feature>